<name>A0ABR6RB70_9BURK</name>
<evidence type="ECO:0000313" key="2">
    <source>
        <dbReference type="Proteomes" id="UP000562492"/>
    </source>
</evidence>
<protein>
    <submittedName>
        <fullName evidence="1">Uncharacterized protein</fullName>
    </submittedName>
</protein>
<dbReference type="Proteomes" id="UP000562492">
    <property type="component" value="Unassembled WGS sequence"/>
</dbReference>
<reference evidence="1 2" key="1">
    <citation type="submission" date="2020-08" db="EMBL/GenBank/DDBJ databases">
        <title>Functional genomics of gut bacteria from endangered species of beetles.</title>
        <authorList>
            <person name="Carlos-Shanley C."/>
        </authorList>
    </citation>
    <scope>NUCLEOTIDE SEQUENCE [LARGE SCALE GENOMIC DNA]</scope>
    <source>
        <strain evidence="1 2">S00124</strain>
    </source>
</reference>
<dbReference type="RefSeq" id="WP_184704799.1">
    <property type="nucleotide sequence ID" value="NZ_JACHKZ010000002.1"/>
</dbReference>
<organism evidence="1 2">
    <name type="scientific">Comamonas odontotermitis</name>
    <dbReference type="NCBI Taxonomy" id="379895"/>
    <lineage>
        <taxon>Bacteria</taxon>
        <taxon>Pseudomonadati</taxon>
        <taxon>Pseudomonadota</taxon>
        <taxon>Betaproteobacteria</taxon>
        <taxon>Burkholderiales</taxon>
        <taxon>Comamonadaceae</taxon>
        <taxon>Comamonas</taxon>
    </lineage>
</organism>
<dbReference type="EMBL" id="JACHKZ010000002">
    <property type="protein sequence ID" value="MBB6576372.1"/>
    <property type="molecule type" value="Genomic_DNA"/>
</dbReference>
<gene>
    <name evidence="1" type="ORF">HNP33_000420</name>
</gene>
<evidence type="ECO:0000313" key="1">
    <source>
        <dbReference type="EMBL" id="MBB6576372.1"/>
    </source>
</evidence>
<comment type="caution">
    <text evidence="1">The sequence shown here is derived from an EMBL/GenBank/DDBJ whole genome shotgun (WGS) entry which is preliminary data.</text>
</comment>
<proteinExistence type="predicted"/>
<accession>A0ABR6RB70</accession>
<sequence length="77" mass="9368">MSHATARQSQETPVKSDVITHQRQQWRQALQQLTRQQLRDLRHSWLERGEGLPLPTNARRLQWLRLRCSLLLRERRF</sequence>
<keyword evidence="2" id="KW-1185">Reference proteome</keyword>